<gene>
    <name evidence="1" type="ordered locus">Snas_4316</name>
</gene>
<evidence type="ECO:0000313" key="1">
    <source>
        <dbReference type="EMBL" id="ADD43963.1"/>
    </source>
</evidence>
<dbReference type="Proteomes" id="UP000000844">
    <property type="component" value="Chromosome"/>
</dbReference>
<dbReference type="EMBL" id="CP001778">
    <property type="protein sequence ID" value="ADD43963.1"/>
    <property type="molecule type" value="Genomic_DNA"/>
</dbReference>
<dbReference type="STRING" id="446470.Snas_4316"/>
<proteinExistence type="predicted"/>
<dbReference type="HOGENOM" id="CLU_3030239_0_0_11"/>
<keyword evidence="2" id="KW-1185">Reference proteome</keyword>
<evidence type="ECO:0000313" key="2">
    <source>
        <dbReference type="Proteomes" id="UP000000844"/>
    </source>
</evidence>
<organism evidence="1 2">
    <name type="scientific">Stackebrandtia nassauensis (strain DSM 44728 / CIP 108903 / NRRL B-16338 / NBRC 102104 / LLR-40K-21)</name>
    <dbReference type="NCBI Taxonomy" id="446470"/>
    <lineage>
        <taxon>Bacteria</taxon>
        <taxon>Bacillati</taxon>
        <taxon>Actinomycetota</taxon>
        <taxon>Actinomycetes</taxon>
        <taxon>Glycomycetales</taxon>
        <taxon>Glycomycetaceae</taxon>
        <taxon>Stackebrandtia</taxon>
    </lineage>
</organism>
<sequence>MEKATLEQQDHEPYPVDKTGERAWCRTCTRYYQAVIVYPCSHARKRVGADSEASS</sequence>
<dbReference type="KEGG" id="sna:Snas_4316"/>
<dbReference type="AlphaFoldDB" id="D3Q3P6"/>
<accession>D3Q3P6</accession>
<protein>
    <submittedName>
        <fullName evidence="1">Uncharacterized protein</fullName>
    </submittedName>
</protein>
<reference evidence="1 2" key="1">
    <citation type="journal article" date="2009" name="Stand. Genomic Sci.">
        <title>Complete genome sequence of Stackebrandtia nassauensis type strain (LLR-40K-21).</title>
        <authorList>
            <person name="Munk C."/>
            <person name="Lapidus A."/>
            <person name="Copeland A."/>
            <person name="Jando M."/>
            <person name="Mayilraj S."/>
            <person name="Glavina Del Rio T."/>
            <person name="Nolan M."/>
            <person name="Chen F."/>
            <person name="Lucas S."/>
            <person name="Tice H."/>
            <person name="Cheng J.F."/>
            <person name="Han C."/>
            <person name="Detter J.C."/>
            <person name="Bruce D."/>
            <person name="Goodwin L."/>
            <person name="Chain P."/>
            <person name="Pitluck S."/>
            <person name="Goker M."/>
            <person name="Ovchinikova G."/>
            <person name="Pati A."/>
            <person name="Ivanova N."/>
            <person name="Mavromatis K."/>
            <person name="Chen A."/>
            <person name="Palaniappan K."/>
            <person name="Land M."/>
            <person name="Hauser L."/>
            <person name="Chang Y.J."/>
            <person name="Jeffries C.D."/>
            <person name="Bristow J."/>
            <person name="Eisen J.A."/>
            <person name="Markowitz V."/>
            <person name="Hugenholtz P."/>
            <person name="Kyrpides N.C."/>
            <person name="Klenk H.P."/>
        </authorList>
    </citation>
    <scope>NUCLEOTIDE SEQUENCE [LARGE SCALE GENOMIC DNA]</scope>
    <source>
        <strain evidence="2">DSM 44728 / CIP 108903 / NRRL B-16338 / NBRC 102104 / LLR-40K-21</strain>
    </source>
</reference>
<name>D3Q3P6_STANL</name>